<comment type="caution">
    <text evidence="1">The sequence shown here is derived from an EMBL/GenBank/DDBJ whole genome shotgun (WGS) entry which is preliminary data.</text>
</comment>
<sequence>MELWETDQDGLYQNDKRNGFLPFLELPLHTAVKLELAIFLGKDDQQDRQMLEGYGWRVQDSQNIAATPTKYQYYIQKSSGEFSCVKPSCIRQQNAWISDRTLCYLASGKPVVVQHTGPSRFLPDAAGLFRFHTMQEAVRSLEHVAADYNKQSALARSLAEEYFDARKVTAALLEKALP</sequence>
<organism evidence="1 2">
    <name type="scientific">Hymenobacter fastidiosus</name>
    <dbReference type="NCBI Taxonomy" id="486264"/>
    <lineage>
        <taxon>Bacteria</taxon>
        <taxon>Pseudomonadati</taxon>
        <taxon>Bacteroidota</taxon>
        <taxon>Cytophagia</taxon>
        <taxon>Cytophagales</taxon>
        <taxon>Hymenobacteraceae</taxon>
        <taxon>Hymenobacter</taxon>
    </lineage>
</organism>
<reference evidence="2" key="1">
    <citation type="journal article" date="2019" name="Int. J. Syst. Evol. Microbiol.">
        <title>The Global Catalogue of Microorganisms (GCM) 10K type strain sequencing project: providing services to taxonomists for standard genome sequencing and annotation.</title>
        <authorList>
            <consortium name="The Broad Institute Genomics Platform"/>
            <consortium name="The Broad Institute Genome Sequencing Center for Infectious Disease"/>
            <person name="Wu L."/>
            <person name="Ma J."/>
        </authorList>
    </citation>
    <scope>NUCLEOTIDE SEQUENCE [LARGE SCALE GENOMIC DNA]</scope>
    <source>
        <strain evidence="2">JCM 17224</strain>
    </source>
</reference>
<dbReference type="Proteomes" id="UP001500567">
    <property type="component" value="Unassembled WGS sequence"/>
</dbReference>
<protein>
    <recommendedName>
        <fullName evidence="3">Glycosyltransferase family 1 protein</fullName>
    </recommendedName>
</protein>
<evidence type="ECO:0008006" key="3">
    <source>
        <dbReference type="Google" id="ProtNLM"/>
    </source>
</evidence>
<keyword evidence="2" id="KW-1185">Reference proteome</keyword>
<accession>A0ABP7SND6</accession>
<evidence type="ECO:0000313" key="2">
    <source>
        <dbReference type="Proteomes" id="UP001500567"/>
    </source>
</evidence>
<dbReference type="EMBL" id="BAABDJ010000035">
    <property type="protein sequence ID" value="GAA4013891.1"/>
    <property type="molecule type" value="Genomic_DNA"/>
</dbReference>
<gene>
    <name evidence="1" type="ORF">GCM10022408_28780</name>
</gene>
<proteinExistence type="predicted"/>
<evidence type="ECO:0000313" key="1">
    <source>
        <dbReference type="EMBL" id="GAA4013891.1"/>
    </source>
</evidence>
<name>A0ABP7SND6_9BACT</name>